<sequence length="115" mass="11881">MVHWYGAPAMGDGLAIGERHAATSFMQHGGRGCAASFASVGGDSVKICGSCGFTELGSALATSWASNHHTHGTKSNPAPYGDIAIPTMNGHSHKEDAEEARIYHPLGTMRSGTAV</sequence>
<dbReference type="EMBL" id="AC097278">
    <property type="protein sequence ID" value="AAM93452.1"/>
    <property type="molecule type" value="Genomic_DNA"/>
</dbReference>
<dbReference type="AlphaFoldDB" id="Q8LMV4"/>
<reference evidence="2" key="2">
    <citation type="journal article" date="2008" name="Nucleic Acids Res.">
        <title>The rice annotation project database (RAP-DB): 2008 update.</title>
        <authorList>
            <consortium name="The rice annotation project (RAP)"/>
        </authorList>
    </citation>
    <scope>GENOME REANNOTATION</scope>
    <source>
        <strain evidence="2">cv. Nipponbare</strain>
    </source>
</reference>
<proteinExistence type="predicted"/>
<organism evidence="1 2">
    <name type="scientific">Oryza sativa subsp. japonica</name>
    <name type="common">Rice</name>
    <dbReference type="NCBI Taxonomy" id="39947"/>
    <lineage>
        <taxon>Eukaryota</taxon>
        <taxon>Viridiplantae</taxon>
        <taxon>Streptophyta</taxon>
        <taxon>Embryophyta</taxon>
        <taxon>Tracheophyta</taxon>
        <taxon>Spermatophyta</taxon>
        <taxon>Magnoliopsida</taxon>
        <taxon>Liliopsida</taxon>
        <taxon>Poales</taxon>
        <taxon>Poaceae</taxon>
        <taxon>BOP clade</taxon>
        <taxon>Oryzoideae</taxon>
        <taxon>Oryzeae</taxon>
        <taxon>Oryzinae</taxon>
        <taxon>Oryza</taxon>
        <taxon>Oryza sativa</taxon>
    </lineage>
</organism>
<dbReference type="Proteomes" id="UP000000763">
    <property type="component" value="Chromosome 10"/>
</dbReference>
<accession>Q8LMV4</accession>
<name>Q8LMV4_ORYSJ</name>
<gene>
    <name evidence="1" type="primary">OSJNBa0040E17.28</name>
</gene>
<reference evidence="2" key="1">
    <citation type="journal article" date="2005" name="Nature">
        <title>The map-based sequence of the rice genome.</title>
        <authorList>
            <consortium name="International rice genome sequencing project (IRGSP)"/>
            <person name="Matsumoto T."/>
            <person name="Wu J."/>
            <person name="Kanamori H."/>
            <person name="Katayose Y."/>
            <person name="Fujisawa M."/>
            <person name="Namiki N."/>
            <person name="Mizuno H."/>
            <person name="Yamamoto K."/>
            <person name="Antonio B.A."/>
            <person name="Baba T."/>
            <person name="Sakata K."/>
            <person name="Nagamura Y."/>
            <person name="Aoki H."/>
            <person name="Arikawa K."/>
            <person name="Arita K."/>
            <person name="Bito T."/>
            <person name="Chiden Y."/>
            <person name="Fujitsuka N."/>
            <person name="Fukunaka R."/>
            <person name="Hamada M."/>
            <person name="Harada C."/>
            <person name="Hayashi A."/>
            <person name="Hijishita S."/>
            <person name="Honda M."/>
            <person name="Hosokawa S."/>
            <person name="Ichikawa Y."/>
            <person name="Idonuma A."/>
            <person name="Iijima M."/>
            <person name="Ikeda M."/>
            <person name="Ikeno M."/>
            <person name="Ito K."/>
            <person name="Ito S."/>
            <person name="Ito T."/>
            <person name="Ito Y."/>
            <person name="Ito Y."/>
            <person name="Iwabuchi A."/>
            <person name="Kamiya K."/>
            <person name="Karasawa W."/>
            <person name="Kurita K."/>
            <person name="Katagiri S."/>
            <person name="Kikuta A."/>
            <person name="Kobayashi H."/>
            <person name="Kobayashi N."/>
            <person name="Machita K."/>
            <person name="Maehara T."/>
            <person name="Masukawa M."/>
            <person name="Mizubayashi T."/>
            <person name="Mukai Y."/>
            <person name="Nagasaki H."/>
            <person name="Nagata Y."/>
            <person name="Naito S."/>
            <person name="Nakashima M."/>
            <person name="Nakama Y."/>
            <person name="Nakamichi Y."/>
            <person name="Nakamura M."/>
            <person name="Meguro A."/>
            <person name="Negishi M."/>
            <person name="Ohta I."/>
            <person name="Ohta T."/>
            <person name="Okamoto M."/>
            <person name="Ono N."/>
            <person name="Saji S."/>
            <person name="Sakaguchi M."/>
            <person name="Sakai K."/>
            <person name="Shibata M."/>
            <person name="Shimokawa T."/>
            <person name="Song J."/>
            <person name="Takazaki Y."/>
            <person name="Terasawa K."/>
            <person name="Tsugane M."/>
            <person name="Tsuji K."/>
            <person name="Ueda S."/>
            <person name="Waki K."/>
            <person name="Yamagata H."/>
            <person name="Yamamoto M."/>
            <person name="Yamamoto S."/>
            <person name="Yamane H."/>
            <person name="Yoshiki S."/>
            <person name="Yoshihara R."/>
            <person name="Yukawa K."/>
            <person name="Zhong H."/>
            <person name="Yano M."/>
            <person name="Yuan Q."/>
            <person name="Ouyang S."/>
            <person name="Liu J."/>
            <person name="Jones K.M."/>
            <person name="Gansberger K."/>
            <person name="Moffat K."/>
            <person name="Hill J."/>
            <person name="Bera J."/>
            <person name="Fadrosh D."/>
            <person name="Jin S."/>
            <person name="Johri S."/>
            <person name="Kim M."/>
            <person name="Overton L."/>
            <person name="Reardon M."/>
            <person name="Tsitrin T."/>
            <person name="Vuong H."/>
            <person name="Weaver B."/>
            <person name="Ciecko A."/>
            <person name="Tallon L."/>
            <person name="Jackson J."/>
            <person name="Pai G."/>
            <person name="Aken S.V."/>
            <person name="Utterback T."/>
            <person name="Reidmuller S."/>
            <person name="Feldblyum T."/>
            <person name="Hsiao J."/>
            <person name="Zismann V."/>
            <person name="Iobst S."/>
            <person name="de Vazeille A.R."/>
            <person name="Buell C.R."/>
            <person name="Ying K."/>
            <person name="Li Y."/>
            <person name="Lu T."/>
            <person name="Huang Y."/>
            <person name="Zhao Q."/>
            <person name="Feng Q."/>
            <person name="Zhang L."/>
            <person name="Zhu J."/>
            <person name="Weng Q."/>
            <person name="Mu J."/>
            <person name="Lu Y."/>
            <person name="Fan D."/>
            <person name="Liu Y."/>
            <person name="Guan J."/>
            <person name="Zhang Y."/>
            <person name="Yu S."/>
            <person name="Liu X."/>
            <person name="Zhang Y."/>
            <person name="Hong G."/>
            <person name="Han B."/>
            <person name="Choisne N."/>
            <person name="Demange N."/>
            <person name="Orjeda G."/>
            <person name="Samain S."/>
            <person name="Cattolico L."/>
            <person name="Pelletier E."/>
            <person name="Couloux A."/>
            <person name="Segurens B."/>
            <person name="Wincker P."/>
            <person name="D'Hont A."/>
            <person name="Scarpelli C."/>
            <person name="Weissenbach J."/>
            <person name="Salanoubat M."/>
            <person name="Quetier F."/>
            <person name="Yu Y."/>
            <person name="Kim H.R."/>
            <person name="Rambo T."/>
            <person name="Currie J."/>
            <person name="Collura K."/>
            <person name="Luo M."/>
            <person name="Yang T."/>
            <person name="Ammiraju J.S.S."/>
            <person name="Engler F."/>
            <person name="Soderlund C."/>
            <person name="Wing R.A."/>
            <person name="Palmer L.E."/>
            <person name="de la Bastide M."/>
            <person name="Spiegel L."/>
            <person name="Nascimento L."/>
            <person name="Zutavern T."/>
            <person name="O'Shaughnessy A."/>
            <person name="Dike S."/>
            <person name="Dedhia N."/>
            <person name="Preston R."/>
            <person name="Balija V."/>
            <person name="McCombie W.R."/>
            <person name="Chow T."/>
            <person name="Chen H."/>
            <person name="Chung M."/>
            <person name="Chen C."/>
            <person name="Shaw J."/>
            <person name="Wu H."/>
            <person name="Hsiao K."/>
            <person name="Chao Y."/>
            <person name="Chu M."/>
            <person name="Cheng C."/>
            <person name="Hour A."/>
            <person name="Lee P."/>
            <person name="Lin S."/>
            <person name="Lin Y."/>
            <person name="Liou J."/>
            <person name="Liu S."/>
            <person name="Hsing Y."/>
            <person name="Raghuvanshi S."/>
            <person name="Mohanty A."/>
            <person name="Bharti A.K."/>
            <person name="Gaur A."/>
            <person name="Gupta V."/>
            <person name="Kumar D."/>
            <person name="Ravi V."/>
            <person name="Vij S."/>
            <person name="Kapur A."/>
            <person name="Khurana P."/>
            <person name="Khurana P."/>
            <person name="Khurana J.P."/>
            <person name="Tyagi A.K."/>
            <person name="Gaikwad K."/>
            <person name="Singh A."/>
            <person name="Dalal V."/>
            <person name="Srivastava S."/>
            <person name="Dixit A."/>
            <person name="Pal A.K."/>
            <person name="Ghazi I.A."/>
            <person name="Yadav M."/>
            <person name="Pandit A."/>
            <person name="Bhargava A."/>
            <person name="Sureshbabu K."/>
            <person name="Batra K."/>
            <person name="Sharma T.R."/>
            <person name="Mohapatra T."/>
            <person name="Singh N.K."/>
            <person name="Messing J."/>
            <person name="Nelson A.B."/>
            <person name="Fuks G."/>
            <person name="Kavchok S."/>
            <person name="Keizer G."/>
            <person name="Linton E."/>
            <person name="Llaca V."/>
            <person name="Song R."/>
            <person name="Tanyolac B."/>
            <person name="Young S."/>
            <person name="Ho-Il K."/>
            <person name="Hahn J.H."/>
            <person name="Sangsakoo G."/>
            <person name="Vanavichit A."/>
            <person name="de Mattos Luiz.A.T."/>
            <person name="Zimmer P.D."/>
            <person name="Malone G."/>
            <person name="Dellagostin O."/>
            <person name="de Oliveira A.C."/>
            <person name="Bevan M."/>
            <person name="Bancroft I."/>
            <person name="Minx P."/>
            <person name="Cordum H."/>
            <person name="Wilson R."/>
            <person name="Cheng Z."/>
            <person name="Jin W."/>
            <person name="Jiang J."/>
            <person name="Leong S.A."/>
            <person name="Iwama H."/>
            <person name="Gojobori T."/>
            <person name="Itoh T."/>
            <person name="Niimura Y."/>
            <person name="Fujii Y."/>
            <person name="Habara T."/>
            <person name="Sakai H."/>
            <person name="Sato Y."/>
            <person name="Wilson G."/>
            <person name="Kumar K."/>
            <person name="McCouch S."/>
            <person name="Juretic N."/>
            <person name="Hoen D."/>
            <person name="Wright S."/>
            <person name="Bruskiewich R."/>
            <person name="Bureau T."/>
            <person name="Miyao A."/>
            <person name="Hirochika H."/>
            <person name="Nishikawa T."/>
            <person name="Kadowaki K."/>
            <person name="Sugiura M."/>
            <person name="Burr B."/>
            <person name="Sasaki T."/>
        </authorList>
    </citation>
    <scope>NUCLEOTIDE SEQUENCE [LARGE SCALE GENOMIC DNA]</scope>
    <source>
        <strain evidence="2">cv. Nipponbare</strain>
    </source>
</reference>
<evidence type="ECO:0000313" key="2">
    <source>
        <dbReference type="Proteomes" id="UP000000763"/>
    </source>
</evidence>
<evidence type="ECO:0000313" key="1">
    <source>
        <dbReference type="EMBL" id="AAM93452.1"/>
    </source>
</evidence>
<protein>
    <submittedName>
        <fullName evidence="1">Uncharacterized protein</fullName>
    </submittedName>
</protein>